<protein>
    <submittedName>
        <fullName evidence="1">Uncharacterized protein</fullName>
    </submittedName>
</protein>
<accession>A0A8S5TKZ3</accession>
<organism evidence="1">
    <name type="scientific">Siphoviridae sp. ctGkF2</name>
    <dbReference type="NCBI Taxonomy" id="2827823"/>
    <lineage>
        <taxon>Viruses</taxon>
        <taxon>Duplodnaviria</taxon>
        <taxon>Heunggongvirae</taxon>
        <taxon>Uroviricota</taxon>
        <taxon>Caudoviricetes</taxon>
    </lineage>
</organism>
<evidence type="ECO:0000313" key="1">
    <source>
        <dbReference type="EMBL" id="DAF63996.1"/>
    </source>
</evidence>
<dbReference type="EMBL" id="BK032847">
    <property type="protein sequence ID" value="DAF63996.1"/>
    <property type="molecule type" value="Genomic_DNA"/>
</dbReference>
<proteinExistence type="predicted"/>
<name>A0A8S5TKZ3_9CAUD</name>
<reference evidence="1" key="1">
    <citation type="journal article" date="2021" name="Proc. Natl. Acad. Sci. U.S.A.">
        <title>A Catalog of Tens of Thousands of Viruses from Human Metagenomes Reveals Hidden Associations with Chronic Diseases.</title>
        <authorList>
            <person name="Tisza M.J."/>
            <person name="Buck C.B."/>
        </authorList>
    </citation>
    <scope>NUCLEOTIDE SEQUENCE</scope>
    <source>
        <strain evidence="1">CtGkF2</strain>
    </source>
</reference>
<sequence>MSTARLVSQVVRLDWFASGARHNTTTRKV</sequence>